<evidence type="ECO:0000256" key="7">
    <source>
        <dbReference type="SAM" id="Phobius"/>
    </source>
</evidence>
<evidence type="ECO:0000256" key="5">
    <source>
        <dbReference type="ARBA" id="ARBA00023136"/>
    </source>
</evidence>
<comment type="similarity">
    <text evidence="2">Belongs to the LIMR family.</text>
</comment>
<dbReference type="EMBL" id="JBJKFK010007217">
    <property type="protein sequence ID" value="KAL3307496.1"/>
    <property type="molecule type" value="Genomic_DNA"/>
</dbReference>
<comment type="caution">
    <text evidence="8">The sequence shown here is derived from an EMBL/GenBank/DDBJ whole genome shotgun (WGS) entry which is preliminary data.</text>
</comment>
<keyword evidence="3 7" id="KW-0812">Transmembrane</keyword>
<gene>
    <name evidence="8" type="ORF">Ciccas_013987</name>
</gene>
<dbReference type="AlphaFoldDB" id="A0ABD2PM58"/>
<keyword evidence="9" id="KW-1185">Reference proteome</keyword>
<name>A0ABD2PM58_9PLAT</name>
<dbReference type="GO" id="GO:0016020">
    <property type="term" value="C:membrane"/>
    <property type="evidence" value="ECO:0007669"/>
    <property type="project" value="UniProtKB-SubCell"/>
</dbReference>
<evidence type="ECO:0000313" key="9">
    <source>
        <dbReference type="Proteomes" id="UP001626550"/>
    </source>
</evidence>
<feature type="region of interest" description="Disordered" evidence="6">
    <location>
        <begin position="349"/>
        <end position="372"/>
    </location>
</feature>
<feature type="transmembrane region" description="Helical" evidence="7">
    <location>
        <begin position="124"/>
        <end position="149"/>
    </location>
</feature>
<keyword evidence="5 7" id="KW-0472">Membrane</keyword>
<evidence type="ECO:0000256" key="4">
    <source>
        <dbReference type="ARBA" id="ARBA00022989"/>
    </source>
</evidence>
<evidence type="ECO:0000256" key="6">
    <source>
        <dbReference type="SAM" id="MobiDB-lite"/>
    </source>
</evidence>
<keyword evidence="4 7" id="KW-1133">Transmembrane helix</keyword>
<evidence type="ECO:0000256" key="1">
    <source>
        <dbReference type="ARBA" id="ARBA00004141"/>
    </source>
</evidence>
<dbReference type="InterPro" id="IPR006876">
    <property type="entry name" value="LMBR1-like_membr_prot"/>
</dbReference>
<comment type="subcellular location">
    <subcellularLocation>
        <location evidence="1">Membrane</location>
        <topology evidence="1">Multi-pass membrane protein</topology>
    </subcellularLocation>
</comment>
<evidence type="ECO:0000313" key="8">
    <source>
        <dbReference type="EMBL" id="KAL3307496.1"/>
    </source>
</evidence>
<proteinExistence type="inferred from homology"/>
<dbReference type="PANTHER" id="PTHR21355:SF0">
    <property type="entry name" value="G-PROTEIN COUPLED RECEPTOR-ASSOCIATED PROTEIN LMBRD2"/>
    <property type="match status" value="1"/>
</dbReference>
<feature type="transmembrane region" description="Helical" evidence="7">
    <location>
        <begin position="169"/>
        <end position="192"/>
    </location>
</feature>
<dbReference type="PANTHER" id="PTHR21355">
    <property type="entry name" value="G-PROTEIN COUPLED RECEPTOR-ASSOCIATED PROTEIN LMBRD2"/>
    <property type="match status" value="1"/>
</dbReference>
<feature type="non-terminal residue" evidence="8">
    <location>
        <position position="399"/>
    </location>
</feature>
<protein>
    <submittedName>
        <fullName evidence="8">Uncharacterized protein</fullName>
    </submittedName>
</protein>
<dbReference type="InterPro" id="IPR051584">
    <property type="entry name" value="GPCR-associated_LMBR1"/>
</dbReference>
<evidence type="ECO:0000256" key="3">
    <source>
        <dbReference type="ARBA" id="ARBA00022692"/>
    </source>
</evidence>
<accession>A0ABD2PM58</accession>
<dbReference type="Proteomes" id="UP001626550">
    <property type="component" value="Unassembled WGS sequence"/>
</dbReference>
<reference evidence="8 9" key="1">
    <citation type="submission" date="2024-11" db="EMBL/GenBank/DDBJ databases">
        <title>Adaptive evolution of stress response genes in parasites aligns with host niche diversity.</title>
        <authorList>
            <person name="Hahn C."/>
            <person name="Resl P."/>
        </authorList>
    </citation>
    <scope>NUCLEOTIDE SEQUENCE [LARGE SCALE GENOMIC DNA]</scope>
    <source>
        <strain evidence="8">EGGRZ-B1_66</strain>
        <tissue evidence="8">Body</tissue>
    </source>
</reference>
<sequence length="399" mass="45425">DLYPLASAAPAARPEEEKLASYSIRQLANLNSEIIRAEHNYTRANGLVDESLRLCAELEDIQRTILSKKYYIQKGIPPLTSDYQPPLGLAVEDGPVDPESYERISCLCFSSWLVCQWKTRWRQWLCFTLGCVFTIVSLLVIWSECMFSVRYPRLTVLSAILYALALDQNYTAMLCISFILLAYLSVCVFYTLGRFRFFNYYRMVSNHHTDQYSLLFCSGMLCRLAPALCLNFLGLAHLDLHLVQNVTSKSSSSAPIDPTPFDLAETSYTKFMGHLDVIPFIARGFNFYFPIMVFFLCLFTLLRLGDRILRVMGIPELTFDDPDSYDAIREGTLLLQKARMDMKHLLNSQPSQGFLRNGNLSRSTTSQSTQDLSNSSDCAVLIPPEHSRHPYLEKIVAII</sequence>
<feature type="transmembrane region" description="Helical" evidence="7">
    <location>
        <begin position="212"/>
        <end position="233"/>
    </location>
</feature>
<evidence type="ECO:0000256" key="2">
    <source>
        <dbReference type="ARBA" id="ARBA00010487"/>
    </source>
</evidence>
<dbReference type="Pfam" id="PF04791">
    <property type="entry name" value="LMBR1"/>
    <property type="match status" value="1"/>
</dbReference>
<feature type="transmembrane region" description="Helical" evidence="7">
    <location>
        <begin position="280"/>
        <end position="302"/>
    </location>
</feature>
<feature type="non-terminal residue" evidence="8">
    <location>
        <position position="1"/>
    </location>
</feature>
<organism evidence="8 9">
    <name type="scientific">Cichlidogyrus casuarinus</name>
    <dbReference type="NCBI Taxonomy" id="1844966"/>
    <lineage>
        <taxon>Eukaryota</taxon>
        <taxon>Metazoa</taxon>
        <taxon>Spiralia</taxon>
        <taxon>Lophotrochozoa</taxon>
        <taxon>Platyhelminthes</taxon>
        <taxon>Monogenea</taxon>
        <taxon>Monopisthocotylea</taxon>
        <taxon>Dactylogyridea</taxon>
        <taxon>Ancyrocephalidae</taxon>
        <taxon>Cichlidogyrus</taxon>
    </lineage>
</organism>